<dbReference type="CDD" id="cd04301">
    <property type="entry name" value="NAT_SF"/>
    <property type="match status" value="1"/>
</dbReference>
<evidence type="ECO:0000313" key="5">
    <source>
        <dbReference type="Proteomes" id="UP000321204"/>
    </source>
</evidence>
<dbReference type="Pfam" id="PF00583">
    <property type="entry name" value="Acetyltransf_1"/>
    <property type="match status" value="1"/>
</dbReference>
<dbReference type="EMBL" id="CP042433">
    <property type="protein sequence ID" value="QEC58257.1"/>
    <property type="molecule type" value="Genomic_DNA"/>
</dbReference>
<dbReference type="Proteomes" id="UP000321204">
    <property type="component" value="Chromosome"/>
</dbReference>
<keyword evidence="2" id="KW-0012">Acyltransferase</keyword>
<keyword evidence="1 4" id="KW-0808">Transferase</keyword>
<feature type="domain" description="N-acetyltransferase" evidence="3">
    <location>
        <begin position="3"/>
        <end position="146"/>
    </location>
</feature>
<dbReference type="InterPro" id="IPR000182">
    <property type="entry name" value="GNAT_dom"/>
</dbReference>
<dbReference type="PANTHER" id="PTHR43877:SF2">
    <property type="entry name" value="AMINOALKYLPHOSPHONATE N-ACETYLTRANSFERASE-RELATED"/>
    <property type="match status" value="1"/>
</dbReference>
<gene>
    <name evidence="4" type="ORF">FSB75_20885</name>
</gene>
<dbReference type="SUPFAM" id="SSF55729">
    <property type="entry name" value="Acyl-CoA N-acyltransferases (Nat)"/>
    <property type="match status" value="1"/>
</dbReference>
<organism evidence="4 5">
    <name type="scientific">Flavisolibacter ginsenosidimutans</name>
    <dbReference type="NCBI Taxonomy" id="661481"/>
    <lineage>
        <taxon>Bacteria</taxon>
        <taxon>Pseudomonadati</taxon>
        <taxon>Bacteroidota</taxon>
        <taxon>Chitinophagia</taxon>
        <taxon>Chitinophagales</taxon>
        <taxon>Chitinophagaceae</taxon>
        <taxon>Flavisolibacter</taxon>
    </lineage>
</organism>
<dbReference type="PANTHER" id="PTHR43877">
    <property type="entry name" value="AMINOALKYLPHOSPHONATE N-ACETYLTRANSFERASE-RELATED-RELATED"/>
    <property type="match status" value="1"/>
</dbReference>
<dbReference type="GO" id="GO:0016747">
    <property type="term" value="F:acyltransferase activity, transferring groups other than amino-acyl groups"/>
    <property type="evidence" value="ECO:0007669"/>
    <property type="project" value="InterPro"/>
</dbReference>
<keyword evidence="5" id="KW-1185">Reference proteome</keyword>
<evidence type="ECO:0000313" key="4">
    <source>
        <dbReference type="EMBL" id="QEC58257.1"/>
    </source>
</evidence>
<dbReference type="AlphaFoldDB" id="A0A5B8UNL3"/>
<sequence>MQFNVRSVSIEDAQAVNELSAQLGYSVSLTGTVANIQQLLSSKEHCCFVAVHDLTVIGWIHGFLAYRIESNPFAEIGGLVVEESFRGKGIGKMLVDRVKEWSLEQGMASLRLRSNAKRKEAHEFYEKLGFTVTKEQKVFEMRLDKK</sequence>
<dbReference type="RefSeq" id="WP_146791422.1">
    <property type="nucleotide sequence ID" value="NZ_BAABIO010000003.1"/>
</dbReference>
<dbReference type="PROSITE" id="PS51186">
    <property type="entry name" value="GNAT"/>
    <property type="match status" value="1"/>
</dbReference>
<accession>A0A5B8UNL3</accession>
<dbReference type="Gene3D" id="3.40.630.30">
    <property type="match status" value="1"/>
</dbReference>
<dbReference type="InterPro" id="IPR050832">
    <property type="entry name" value="Bact_Acetyltransf"/>
</dbReference>
<protein>
    <submittedName>
        <fullName evidence="4">GNAT family N-acetyltransferase</fullName>
    </submittedName>
</protein>
<evidence type="ECO:0000259" key="3">
    <source>
        <dbReference type="PROSITE" id="PS51186"/>
    </source>
</evidence>
<evidence type="ECO:0000256" key="1">
    <source>
        <dbReference type="ARBA" id="ARBA00022679"/>
    </source>
</evidence>
<dbReference type="OrthoDB" id="9792929at2"/>
<dbReference type="KEGG" id="fgg:FSB75_20885"/>
<dbReference type="InterPro" id="IPR016181">
    <property type="entry name" value="Acyl_CoA_acyltransferase"/>
</dbReference>
<name>A0A5B8UNL3_9BACT</name>
<evidence type="ECO:0000256" key="2">
    <source>
        <dbReference type="ARBA" id="ARBA00023315"/>
    </source>
</evidence>
<proteinExistence type="predicted"/>
<reference evidence="4 5" key="1">
    <citation type="journal article" date="2015" name="Int. J. Syst. Evol. Microbiol.">
        <title>Flavisolibacter ginsenosidimutans sp. nov., with ginsenoside-converting activity isolated from soil used for cultivating ginseng.</title>
        <authorList>
            <person name="Zhao Y."/>
            <person name="Liu Q."/>
            <person name="Kang M.S."/>
            <person name="Jin F."/>
            <person name="Yu H."/>
            <person name="Im W.T."/>
        </authorList>
    </citation>
    <scope>NUCLEOTIDE SEQUENCE [LARGE SCALE GENOMIC DNA]</scope>
    <source>
        <strain evidence="4 5">Gsoil 636</strain>
    </source>
</reference>